<proteinExistence type="predicted"/>
<organism evidence="3 4">
    <name type="scientific">Streptomyces caniscabiei</name>
    <dbReference type="NCBI Taxonomy" id="2746961"/>
    <lineage>
        <taxon>Bacteria</taxon>
        <taxon>Bacillati</taxon>
        <taxon>Actinomycetota</taxon>
        <taxon>Actinomycetes</taxon>
        <taxon>Kitasatosporales</taxon>
        <taxon>Streptomycetaceae</taxon>
        <taxon>Streptomyces</taxon>
    </lineage>
</organism>
<feature type="domain" description="DNA-binding phage zinc finger" evidence="2">
    <location>
        <begin position="172"/>
        <end position="231"/>
    </location>
</feature>
<dbReference type="InterPro" id="IPR056911">
    <property type="entry name" value="Phage_Znf_bind_put"/>
</dbReference>
<dbReference type="Proteomes" id="UP000661025">
    <property type="component" value="Unassembled WGS sequence"/>
</dbReference>
<evidence type="ECO:0000259" key="2">
    <source>
        <dbReference type="Pfam" id="PF24623"/>
    </source>
</evidence>
<dbReference type="EMBL" id="JACYXT010000003">
    <property type="protein sequence ID" value="MBD9723488.1"/>
    <property type="molecule type" value="Genomic_DNA"/>
</dbReference>
<protein>
    <recommendedName>
        <fullName evidence="2">DNA-binding phage zinc finger domain-containing protein</fullName>
    </recommendedName>
</protein>
<name>A0A927L6L1_9ACTN</name>
<gene>
    <name evidence="3" type="ORF">IHE70_09560</name>
</gene>
<feature type="region of interest" description="Disordered" evidence="1">
    <location>
        <begin position="188"/>
        <end position="233"/>
    </location>
</feature>
<dbReference type="GeneID" id="79933782"/>
<comment type="caution">
    <text evidence="3">The sequence shown here is derived from an EMBL/GenBank/DDBJ whole genome shotgun (WGS) entry which is preliminary data.</text>
</comment>
<dbReference type="Pfam" id="PF24623">
    <property type="entry name" value="Phage_zn_bind_8"/>
    <property type="match status" value="1"/>
</dbReference>
<evidence type="ECO:0000313" key="3">
    <source>
        <dbReference type="EMBL" id="MBD9723488.1"/>
    </source>
</evidence>
<sequence>MNRDQIPQLLKQVSYADPRLLPSDPQEVLALAALWAKVLADVPADFAINAVGEHYATSPFPIKPSDIADRWNTKVRDRLHRDNGTFEPGDHPGLDPDDVIGYLAALRGQRQAVAQGFQPPNTVRAITAGAAADEVTARLKTLGTYVPRQVDEVLDAYRPVKAARREALISGQPDALSVPCEWCDAPAGEPCRSRRISPHGGATSNRRRSKPHPSRIEEAQTAMREQQEEAPTS</sequence>
<dbReference type="AlphaFoldDB" id="A0A927L6L1"/>
<evidence type="ECO:0000313" key="4">
    <source>
        <dbReference type="Proteomes" id="UP000661025"/>
    </source>
</evidence>
<accession>A0A927L6L1</accession>
<dbReference type="RefSeq" id="WP_192360390.1">
    <property type="nucleotide sequence ID" value="NZ_CP119182.1"/>
</dbReference>
<reference evidence="3" key="1">
    <citation type="submission" date="2020-09" db="EMBL/GenBank/DDBJ databases">
        <title>Streptomyces canutascabiei sp. nov., which causes potato common scab and is distributed across the world.</title>
        <authorList>
            <person name="Nguyen H.P."/>
            <person name="Weisberg A.J."/>
            <person name="Chang J.H."/>
            <person name="Clarke C.R."/>
        </authorList>
    </citation>
    <scope>NUCLEOTIDE SEQUENCE</scope>
    <source>
        <strain evidence="3">ID-01-6.2a</strain>
    </source>
</reference>
<evidence type="ECO:0000256" key="1">
    <source>
        <dbReference type="SAM" id="MobiDB-lite"/>
    </source>
</evidence>